<dbReference type="PANTHER" id="PTHR42673">
    <property type="entry name" value="MALEYLACETOACETATE ISOMERASE"/>
    <property type="match status" value="1"/>
</dbReference>
<dbReference type="InterPro" id="IPR036282">
    <property type="entry name" value="Glutathione-S-Trfase_C_sf"/>
</dbReference>
<dbReference type="GO" id="GO:0004364">
    <property type="term" value="F:glutathione transferase activity"/>
    <property type="evidence" value="ECO:0007669"/>
    <property type="project" value="TreeGrafter"/>
</dbReference>
<protein>
    <submittedName>
        <fullName evidence="2">Glutathione S-transferase family protein</fullName>
    </submittedName>
</protein>
<dbReference type="InterPro" id="IPR004045">
    <property type="entry name" value="Glutathione_S-Trfase_N"/>
</dbReference>
<evidence type="ECO:0000259" key="1">
    <source>
        <dbReference type="PROSITE" id="PS50404"/>
    </source>
</evidence>
<dbReference type="GO" id="GO:0006559">
    <property type="term" value="P:L-phenylalanine catabolic process"/>
    <property type="evidence" value="ECO:0007669"/>
    <property type="project" value="TreeGrafter"/>
</dbReference>
<evidence type="ECO:0000313" key="3">
    <source>
        <dbReference type="Proteomes" id="UP000285190"/>
    </source>
</evidence>
<dbReference type="Gene3D" id="1.20.1050.10">
    <property type="match status" value="1"/>
</dbReference>
<dbReference type="EMBL" id="QYUN01000002">
    <property type="protein sequence ID" value="RJG06475.1"/>
    <property type="molecule type" value="Genomic_DNA"/>
</dbReference>
<dbReference type="Proteomes" id="UP000285190">
    <property type="component" value="Unassembled WGS sequence"/>
</dbReference>
<accession>A0A418X215</accession>
<feature type="domain" description="GST N-terminal" evidence="1">
    <location>
        <begin position="6"/>
        <end position="85"/>
    </location>
</feature>
<dbReference type="PANTHER" id="PTHR42673:SF21">
    <property type="entry name" value="GLUTATHIONE S-TRANSFERASE YFCF"/>
    <property type="match status" value="1"/>
</dbReference>
<dbReference type="Gene3D" id="3.40.30.10">
    <property type="entry name" value="Glutaredoxin"/>
    <property type="match status" value="1"/>
</dbReference>
<sequence length="209" mass="23347">MNERKIPMQLIGLFDSPYVRRVAVSMRLQGFGFEHVALSVFRNQDEMRKLNPLVKVPMLVLDNGEKLIESSFILDYLDDIASAGKRLVPASGEERRRVLQQCAIALIGTEKAVQILYDTKLRPAEKTHAPWVERCKQQMHDAFGLMETQPASPVLSGAPITQADITSTVALAFAKYVHPAEFPAGCYPRLEQLSAFCEGLPAFIETPME</sequence>
<dbReference type="GO" id="GO:0016034">
    <property type="term" value="F:maleylacetoacetate isomerase activity"/>
    <property type="evidence" value="ECO:0007669"/>
    <property type="project" value="TreeGrafter"/>
</dbReference>
<organism evidence="2 3">
    <name type="scientific">Noviherbaspirillum cavernae</name>
    <dbReference type="NCBI Taxonomy" id="2320862"/>
    <lineage>
        <taxon>Bacteria</taxon>
        <taxon>Pseudomonadati</taxon>
        <taxon>Pseudomonadota</taxon>
        <taxon>Betaproteobacteria</taxon>
        <taxon>Burkholderiales</taxon>
        <taxon>Oxalobacteraceae</taxon>
        <taxon>Noviherbaspirillum</taxon>
    </lineage>
</organism>
<dbReference type="GO" id="GO:0006749">
    <property type="term" value="P:glutathione metabolic process"/>
    <property type="evidence" value="ECO:0007669"/>
    <property type="project" value="TreeGrafter"/>
</dbReference>
<dbReference type="AlphaFoldDB" id="A0A418X215"/>
<name>A0A418X215_9BURK</name>
<keyword evidence="3" id="KW-1185">Reference proteome</keyword>
<dbReference type="InterPro" id="IPR036249">
    <property type="entry name" value="Thioredoxin-like_sf"/>
</dbReference>
<dbReference type="SUPFAM" id="SSF47616">
    <property type="entry name" value="GST C-terminal domain-like"/>
    <property type="match status" value="1"/>
</dbReference>
<dbReference type="Pfam" id="PF13417">
    <property type="entry name" value="GST_N_3"/>
    <property type="match status" value="1"/>
</dbReference>
<evidence type="ECO:0000313" key="2">
    <source>
        <dbReference type="EMBL" id="RJG06475.1"/>
    </source>
</evidence>
<dbReference type="CDD" id="cd03205">
    <property type="entry name" value="GST_C_6"/>
    <property type="match status" value="1"/>
</dbReference>
<dbReference type="PROSITE" id="PS50404">
    <property type="entry name" value="GST_NTER"/>
    <property type="match status" value="1"/>
</dbReference>
<comment type="caution">
    <text evidence="2">The sequence shown here is derived from an EMBL/GenBank/DDBJ whole genome shotgun (WGS) entry which is preliminary data.</text>
</comment>
<keyword evidence="2" id="KW-0808">Transferase</keyword>
<reference evidence="2 3" key="1">
    <citation type="submission" date="2018-09" db="EMBL/GenBank/DDBJ databases">
        <authorList>
            <person name="Zhu H."/>
        </authorList>
    </citation>
    <scope>NUCLEOTIDE SEQUENCE [LARGE SCALE GENOMIC DNA]</scope>
    <source>
        <strain evidence="2 3">K2R10-39</strain>
    </source>
</reference>
<dbReference type="SUPFAM" id="SSF52833">
    <property type="entry name" value="Thioredoxin-like"/>
    <property type="match status" value="1"/>
</dbReference>
<gene>
    <name evidence="2" type="ORF">D3870_11035</name>
</gene>
<proteinExistence type="predicted"/>